<reference evidence="5" key="2">
    <citation type="submission" date="2021-09" db="EMBL/GenBank/DDBJ databases">
        <authorList>
            <person name="Gilroy R."/>
        </authorList>
    </citation>
    <scope>NUCLEOTIDE SEQUENCE</scope>
    <source>
        <strain evidence="5">ChiHjej13B12-9602</strain>
    </source>
</reference>
<comment type="similarity">
    <text evidence="1">Belongs to the UxaA family.</text>
</comment>
<name>A0A921IWE4_9ACTN</name>
<evidence type="ECO:0000259" key="3">
    <source>
        <dbReference type="Pfam" id="PF04295"/>
    </source>
</evidence>
<dbReference type="Pfam" id="PF20629">
    <property type="entry name" value="GD_AH_C"/>
    <property type="match status" value="1"/>
</dbReference>
<keyword evidence="2" id="KW-0456">Lyase</keyword>
<dbReference type="RefSeq" id="WP_273189965.1">
    <property type="nucleotide sequence ID" value="NZ_DYUZ01000022.1"/>
</dbReference>
<evidence type="ECO:0000313" key="5">
    <source>
        <dbReference type="EMBL" id="HJG37275.1"/>
    </source>
</evidence>
<dbReference type="PANTHER" id="PTHR30536">
    <property type="entry name" value="ALTRONATE/GALACTARATE DEHYDRATASE"/>
    <property type="match status" value="1"/>
</dbReference>
<reference evidence="5" key="1">
    <citation type="journal article" date="2021" name="PeerJ">
        <title>Extensive microbial diversity within the chicken gut microbiome revealed by metagenomics and culture.</title>
        <authorList>
            <person name="Gilroy R."/>
            <person name="Ravi A."/>
            <person name="Getino M."/>
            <person name="Pursley I."/>
            <person name="Horton D.L."/>
            <person name="Alikhan N.F."/>
            <person name="Baker D."/>
            <person name="Gharbi K."/>
            <person name="Hall N."/>
            <person name="Watson M."/>
            <person name="Adriaenssens E.M."/>
            <person name="Foster-Nyarko E."/>
            <person name="Jarju S."/>
            <person name="Secka A."/>
            <person name="Antonio M."/>
            <person name="Oren A."/>
            <person name="Chaudhuri R.R."/>
            <person name="La Ragione R."/>
            <person name="Hildebrand F."/>
            <person name="Pallen M.J."/>
        </authorList>
    </citation>
    <scope>NUCLEOTIDE SEQUENCE</scope>
    <source>
        <strain evidence="5">ChiHjej13B12-9602</strain>
    </source>
</reference>
<comment type="caution">
    <text evidence="5">The sequence shown here is derived from an EMBL/GenBank/DDBJ whole genome shotgun (WGS) entry which is preliminary data.</text>
</comment>
<dbReference type="InterPro" id="IPR048332">
    <property type="entry name" value="GD_AH_C"/>
</dbReference>
<dbReference type="GO" id="GO:0016829">
    <property type="term" value="F:lyase activity"/>
    <property type="evidence" value="ECO:0007669"/>
    <property type="project" value="UniProtKB-KW"/>
</dbReference>
<dbReference type="InterPro" id="IPR052172">
    <property type="entry name" value="UxaA_altronate/galactarate_dh"/>
</dbReference>
<evidence type="ECO:0000256" key="1">
    <source>
        <dbReference type="ARBA" id="ARBA00010986"/>
    </source>
</evidence>
<accession>A0A921IWE4</accession>
<proteinExistence type="inferred from homology"/>
<dbReference type="GO" id="GO:0016787">
    <property type="term" value="F:hydrolase activity"/>
    <property type="evidence" value="ECO:0007669"/>
    <property type="project" value="UniProtKB-KW"/>
</dbReference>
<dbReference type="InterPro" id="IPR007392">
    <property type="entry name" value="GD_AH_second"/>
</dbReference>
<dbReference type="Proteomes" id="UP000753256">
    <property type="component" value="Unassembled WGS sequence"/>
</dbReference>
<sequence>MTEFLGYPRPDGTYGVRNYVLVLSTVGCANGTVRQIAAQVPGAVGVENVKGCGQIGKGIEIMKRCLANLPQNPNVYGTLIVGLGCESTKPYDLADTIRSMSPKPLEVLTIQDEGGTDATVRKGVEIVRGMVEEAQKVERVAAPISKLMLATNCGGSDATSGLAANPSLGSCSDHIAREGGTVLLGETTELIGTEHILAARAKDEKVAHDVLMIINDLEQQFIDNNIDVRGANPTPGNMKGGLSTLEEKALGSMQKGGTSQVNEVIPYGCVPTEHGLVIMDTPGYDIESVSGMTCAGAQVCIFTSGRGTPVGSALVPMIKLTGNHQTFEKMESNIDIDTSPVIDGTCSVDEMGERIFEELIEVCNGKQTKAEQHGFEDFAIYHNQEIWCYCEP</sequence>
<evidence type="ECO:0000313" key="6">
    <source>
        <dbReference type="Proteomes" id="UP000753256"/>
    </source>
</evidence>
<feature type="domain" description="D-galactarate/Altronate dehydratase second" evidence="3">
    <location>
        <begin position="6"/>
        <end position="135"/>
    </location>
</feature>
<organism evidence="5 6">
    <name type="scientific">Enorma phocaeensis</name>
    <dbReference type="NCBI Taxonomy" id="1871019"/>
    <lineage>
        <taxon>Bacteria</taxon>
        <taxon>Bacillati</taxon>
        <taxon>Actinomycetota</taxon>
        <taxon>Coriobacteriia</taxon>
        <taxon>Coriobacteriales</taxon>
        <taxon>Coriobacteriaceae</taxon>
        <taxon>Enorma</taxon>
    </lineage>
</organism>
<evidence type="ECO:0000256" key="2">
    <source>
        <dbReference type="ARBA" id="ARBA00023239"/>
    </source>
</evidence>
<dbReference type="GO" id="GO:0019698">
    <property type="term" value="P:D-galacturonate catabolic process"/>
    <property type="evidence" value="ECO:0007669"/>
    <property type="project" value="TreeGrafter"/>
</dbReference>
<evidence type="ECO:0000259" key="4">
    <source>
        <dbReference type="Pfam" id="PF20629"/>
    </source>
</evidence>
<feature type="domain" description="D-galactarate/Altronate dehydratase C-terminal" evidence="4">
    <location>
        <begin position="144"/>
        <end position="383"/>
    </location>
</feature>
<dbReference type="Pfam" id="PF04295">
    <property type="entry name" value="GD_AH_second"/>
    <property type="match status" value="1"/>
</dbReference>
<protein>
    <submittedName>
        <fullName evidence="5">UxaA family hydrolase</fullName>
    </submittedName>
</protein>
<dbReference type="EMBL" id="DYUZ01000022">
    <property type="protein sequence ID" value="HJG37275.1"/>
    <property type="molecule type" value="Genomic_DNA"/>
</dbReference>
<dbReference type="PANTHER" id="PTHR30536:SF5">
    <property type="entry name" value="ALTRONATE DEHYDRATASE"/>
    <property type="match status" value="1"/>
</dbReference>
<dbReference type="AlphaFoldDB" id="A0A921IWE4"/>
<gene>
    <name evidence="5" type="ORF">K8V70_05380</name>
</gene>
<keyword evidence="5" id="KW-0378">Hydrolase</keyword>